<gene>
    <name evidence="16" type="ORF">AYI68_g963</name>
</gene>
<keyword evidence="5" id="KW-0597">Phosphoprotein</keyword>
<reference evidence="16 17" key="1">
    <citation type="journal article" date="2016" name="Mol. Biol. Evol.">
        <title>Genome-Wide Survey of Gut Fungi (Harpellales) Reveals the First Horizontally Transferred Ubiquitin Gene from a Mosquito Host.</title>
        <authorList>
            <person name="Wang Y."/>
            <person name="White M.M."/>
            <person name="Kvist S."/>
            <person name="Moncalvo J.M."/>
        </authorList>
    </citation>
    <scope>NUCLEOTIDE SEQUENCE [LARGE SCALE GENOMIC DNA]</scope>
    <source>
        <strain evidence="16 17">ALG-7-W6</strain>
    </source>
</reference>
<dbReference type="EC" id="2.7.4.24" evidence="3 14"/>
<dbReference type="PANTHER" id="PTHR12750">
    <property type="entry name" value="DIPHOSPHOINOSITOL PENTAKISPHOSPHATE KINASE"/>
    <property type="match status" value="1"/>
</dbReference>
<keyword evidence="7 14" id="KW-0547">Nucleotide-binding</keyword>
<evidence type="ECO:0000256" key="7">
    <source>
        <dbReference type="ARBA" id="ARBA00022741"/>
    </source>
</evidence>
<dbReference type="GO" id="GO:0032958">
    <property type="term" value="P:inositol phosphate biosynthetic process"/>
    <property type="evidence" value="ECO:0007669"/>
    <property type="project" value="TreeGrafter"/>
</dbReference>
<evidence type="ECO:0000256" key="1">
    <source>
        <dbReference type="ARBA" id="ARBA00004245"/>
    </source>
</evidence>
<name>A0A1R0H6X2_9FUNG</name>
<evidence type="ECO:0000313" key="17">
    <source>
        <dbReference type="Proteomes" id="UP000187455"/>
    </source>
</evidence>
<evidence type="ECO:0000256" key="10">
    <source>
        <dbReference type="ARBA" id="ARBA00023212"/>
    </source>
</evidence>
<dbReference type="InterPro" id="IPR000560">
    <property type="entry name" value="His_Pase_clade-2"/>
</dbReference>
<evidence type="ECO:0000256" key="9">
    <source>
        <dbReference type="ARBA" id="ARBA00022840"/>
    </source>
</evidence>
<dbReference type="STRING" id="133383.A0A1R0H6X2"/>
<dbReference type="GO" id="GO:0005856">
    <property type="term" value="C:cytoskeleton"/>
    <property type="evidence" value="ECO:0007669"/>
    <property type="project" value="UniProtKB-SubCell"/>
</dbReference>
<comment type="catalytic activity">
    <reaction evidence="12">
        <text>1D-myo-inositol hexakisphosphate + ATP = 1-diphospho-1D-myo-inositol 2,3,4,5,6-pentakisphosphate + ADP</text>
        <dbReference type="Rhea" id="RHEA:37459"/>
        <dbReference type="ChEBI" id="CHEBI:30616"/>
        <dbReference type="ChEBI" id="CHEBI:58130"/>
        <dbReference type="ChEBI" id="CHEBI:74946"/>
        <dbReference type="ChEBI" id="CHEBI:456216"/>
        <dbReference type="EC" id="2.7.4.24"/>
    </reaction>
    <physiologicalReaction direction="left-to-right" evidence="12">
        <dbReference type="Rhea" id="RHEA:37460"/>
    </physiologicalReaction>
</comment>
<dbReference type="AlphaFoldDB" id="A0A1R0H6X2"/>
<keyword evidence="9 14" id="KW-0067">ATP-binding</keyword>
<keyword evidence="17" id="KW-1185">Reference proteome</keyword>
<evidence type="ECO:0000256" key="14">
    <source>
        <dbReference type="RuleBase" id="RU365032"/>
    </source>
</evidence>
<dbReference type="InterPro" id="IPR029033">
    <property type="entry name" value="His_PPase_superfam"/>
</dbReference>
<comment type="caution">
    <text evidence="16">The sequence shown here is derived from an EMBL/GenBank/DDBJ whole genome shotgun (WGS) entry which is preliminary data.</text>
</comment>
<evidence type="ECO:0000313" key="16">
    <source>
        <dbReference type="EMBL" id="OLY84863.1"/>
    </source>
</evidence>
<evidence type="ECO:0000256" key="3">
    <source>
        <dbReference type="ARBA" id="ARBA00012893"/>
    </source>
</evidence>
<dbReference type="Pfam" id="PF00328">
    <property type="entry name" value="His_Phos_2"/>
    <property type="match status" value="1"/>
</dbReference>
<evidence type="ECO:0000256" key="4">
    <source>
        <dbReference type="ARBA" id="ARBA00022490"/>
    </source>
</evidence>
<dbReference type="OrthoDB" id="18042at2759"/>
<dbReference type="EMBL" id="LSSL01000327">
    <property type="protein sequence ID" value="OLY84863.1"/>
    <property type="molecule type" value="Genomic_DNA"/>
</dbReference>
<proteinExistence type="inferred from homology"/>
<dbReference type="GO" id="GO:0052843">
    <property type="term" value="F:inositol-1-diphosphate-2,3,4,5,6-pentakisphosphate diphosphatase activity"/>
    <property type="evidence" value="ECO:0007669"/>
    <property type="project" value="UniProtKB-ARBA"/>
</dbReference>
<evidence type="ECO:0000256" key="5">
    <source>
        <dbReference type="ARBA" id="ARBA00022553"/>
    </source>
</evidence>
<evidence type="ECO:0000259" key="15">
    <source>
        <dbReference type="Pfam" id="PF18086"/>
    </source>
</evidence>
<accession>A0A1R0H6X2</accession>
<dbReference type="Gene3D" id="3.40.50.1240">
    <property type="entry name" value="Phosphoglycerate mutase-like"/>
    <property type="match status" value="1"/>
</dbReference>
<evidence type="ECO:0000256" key="6">
    <source>
        <dbReference type="ARBA" id="ARBA00022679"/>
    </source>
</evidence>
<evidence type="ECO:0000256" key="8">
    <source>
        <dbReference type="ARBA" id="ARBA00022777"/>
    </source>
</evidence>
<dbReference type="GO" id="GO:0005829">
    <property type="term" value="C:cytosol"/>
    <property type="evidence" value="ECO:0007669"/>
    <property type="project" value="TreeGrafter"/>
</dbReference>
<evidence type="ECO:0000256" key="12">
    <source>
        <dbReference type="ARBA" id="ARBA00034629"/>
    </source>
</evidence>
<dbReference type="Proteomes" id="UP000187455">
    <property type="component" value="Unassembled WGS sequence"/>
</dbReference>
<comment type="function">
    <text evidence="14">Bifunctional inositol kinase that acts in concert with the IP6K kinases to synthesize the diphosphate group-containing inositol pyrophosphates diphosphoinositol pentakisphosphate, PP-InsP5, and bis-diphosphoinositol tetrakisphosphate, (PP)2-InsP4. PP-InsP5 and (PP)2-InsP4, also respectively called InsP7 and InsP8, may regulate a variety of cellular processes, including apoptosis, vesicle trafficking, cytoskeletal dynamics, and exocytosis. Phosphorylates inositol hexakisphosphate (InsP6).</text>
</comment>
<dbReference type="GO" id="GO:0005524">
    <property type="term" value="F:ATP binding"/>
    <property type="evidence" value="ECO:0007669"/>
    <property type="project" value="UniProtKB-KW"/>
</dbReference>
<dbReference type="InterPro" id="IPR040557">
    <property type="entry name" value="VIP1_N"/>
</dbReference>
<dbReference type="SUPFAM" id="SSF53254">
    <property type="entry name" value="Phosphoglycerate mutase-like"/>
    <property type="match status" value="1"/>
</dbReference>
<dbReference type="InterPro" id="IPR037446">
    <property type="entry name" value="His_Pase_VIP1"/>
</dbReference>
<evidence type="ECO:0000256" key="13">
    <source>
        <dbReference type="ARBA" id="ARBA00071668"/>
    </source>
</evidence>
<dbReference type="Pfam" id="PF18086">
    <property type="entry name" value="PPIP5K2_N"/>
    <property type="match status" value="1"/>
</dbReference>
<evidence type="ECO:0000256" key="11">
    <source>
        <dbReference type="ARBA" id="ARBA00033696"/>
    </source>
</evidence>
<dbReference type="GO" id="GO:0033857">
    <property type="term" value="F:5-diphosphoinositol pentakisphosphate 1-kinase activity"/>
    <property type="evidence" value="ECO:0007669"/>
    <property type="project" value="TreeGrafter"/>
</dbReference>
<dbReference type="FunFam" id="3.30.470.20:FF:000036">
    <property type="entry name" value="Inositol hexakisphosphate and diphosphoinositol-pentakisphosphate kinase"/>
    <property type="match status" value="1"/>
</dbReference>
<dbReference type="Gene3D" id="3.30.470.20">
    <property type="entry name" value="ATP-grasp fold, B domain"/>
    <property type="match status" value="1"/>
</dbReference>
<dbReference type="SUPFAM" id="SSF56059">
    <property type="entry name" value="Glutathione synthetase ATP-binding domain-like"/>
    <property type="match status" value="1"/>
</dbReference>
<dbReference type="GO" id="GO:0052723">
    <property type="term" value="F:inositol hexakisphosphate 1-kinase activity"/>
    <property type="evidence" value="ECO:0007669"/>
    <property type="project" value="RHEA"/>
</dbReference>
<dbReference type="Gene3D" id="3.40.50.11950">
    <property type="match status" value="1"/>
</dbReference>
<comment type="catalytic activity">
    <reaction evidence="11">
        <text>5-diphospho-1D-myo-inositol 1,2,3,4,6-pentakisphosphate + ATP + H(+) = 1,5-bis(diphospho)-1D-myo-inositol 2,3,4,6-tetrakisphosphate + ADP</text>
        <dbReference type="Rhea" id="RHEA:10276"/>
        <dbReference type="ChEBI" id="CHEBI:15378"/>
        <dbReference type="ChEBI" id="CHEBI:30616"/>
        <dbReference type="ChEBI" id="CHEBI:58628"/>
        <dbReference type="ChEBI" id="CHEBI:77983"/>
        <dbReference type="ChEBI" id="CHEBI:456216"/>
        <dbReference type="EC" id="2.7.4.24"/>
    </reaction>
    <physiologicalReaction direction="left-to-right" evidence="11">
        <dbReference type="Rhea" id="RHEA:10277"/>
    </physiologicalReaction>
</comment>
<dbReference type="GO" id="GO:0006020">
    <property type="term" value="P:inositol metabolic process"/>
    <property type="evidence" value="ECO:0007669"/>
    <property type="project" value="TreeGrafter"/>
</dbReference>
<evidence type="ECO:0000256" key="2">
    <source>
        <dbReference type="ARBA" id="ARBA00005609"/>
    </source>
</evidence>
<feature type="domain" description="VIP1 N-terminal" evidence="15">
    <location>
        <begin position="57"/>
        <end position="145"/>
    </location>
</feature>
<keyword evidence="10" id="KW-0206">Cytoskeleton</keyword>
<protein>
    <recommendedName>
        <fullName evidence="13 14">Inositol hexakisphosphate and diphosphoinositol-pentakisphosphate kinase</fullName>
        <ecNumber evidence="3 14">2.7.4.24</ecNumber>
    </recommendedName>
</protein>
<comment type="subcellular location">
    <subcellularLocation>
        <location evidence="1 14">Cytoplasm</location>
        <location evidence="1 14">Cytoskeleton</location>
    </subcellularLocation>
</comment>
<sequence length="1169" mass="133332">MSNNNKNINIPIPRKSKLGSHFSSSSSMFIEANEEDYALQKSPHFFDFPLKKRSVFTVGICAMERKARSRQMQNILDRLAVYGKYKIIVFGDKTILNEDIENWPRCDFLIAFYSTDFPLEKAYEYSKRYHPYLLNSILLQYLLFDRRIVLGFLNKIGVDTPYRLVAQRDGGPKLFKPTSDFISQKYNLVLTEKLLNSIPNADCKINDSTVLILDYDTIQIDGIKLSKPFVEKPVNAEDHNIYIYYHSSQGGGVRKLFRKVGNKSSKFYPDLCEIRTDGSYIYEEFVDANNSVDVKVYTLGSGYCYSETRKSPVVDGVVRRDSKGKEVRFETFLSPEELKFAKLITKSLRQRVCGFDILRVGDKSVVIDINGWSFVKGNEIYYNRAAEYLNRCFTKHIESSWVSRFVNASEAPIQEPDFESRWILKGYISVCRHADRTPKQKIKQTVRSPQITALLHHYGVFDGKPSKEIVLRDPKDVKLVYDAVVDSISKMPSDSILGNFHSIKSILESKMSMLGTKVQLKPKFFKSSGDIFDVQIVVKWGGEITHAGLLQAQDLAENVKKDLNLLNPDLLSNIKVYTSSERRVKATVNVFFKVIEQGLSMGKNGGTPFKLDIQDTSGPKLSDEMQSLIEENSEMLDDNTLSKDEIEISKTFLKNFFNYHGQISSNPYYNPVDMKLPNSMGDNPREFIKSIGHLLKKLVANMHRNLKLISSSPSILHQLNPDLPINSPQLNNPQADSKQKSQLLKCSYFDWCCNENPTLFFERWEKMLDDFTYESFESVTFEPSKVGELYDSLKFDALHSRHFLEFILSPDISVFMSQISSDNANRLVFNDVQAHGNHNKFEHFSNSYNSTNSFSLNDQTPFDSNGKNYSLSAIEEVSDFSIFKTPLSTESRTNTTNIEFSPSDIANLKGSSEPVKNVIYTKHIPTDVSSPNMELKHSGISAGLANLNITASNKPLPVKKELTIPKVLVDNIPPKIKTFSDSNYMDNTIKPKQKHETSPSFYSLREDSPISNGTFSFNQPDLHELYHKSKVLFDFVTPREYGISCAQKRIIGLQGSSLILQSIIQEIISIKNEHTSRSRFYFTKESHLHTLINLVYASKLPTRIPYYKLGELDYLTHVTFEVYERKQSVFSNEESKFSLRLGFSSGSSCKNLMDIQVDSNHVLTIASRT</sequence>
<dbReference type="PANTHER" id="PTHR12750:SF9">
    <property type="entry name" value="INOSITOL HEXAKISPHOSPHATE AND DIPHOSPHOINOSITOL-PENTAKISPHOSPHATE KINASE"/>
    <property type="match status" value="1"/>
</dbReference>
<dbReference type="FunFam" id="3.40.50.11950:FF:000002">
    <property type="entry name" value="Inositol hexakisphosphate and diphosphoinositol-pentakisphosphate kinase"/>
    <property type="match status" value="1"/>
</dbReference>
<comment type="similarity">
    <text evidence="2 14">Belongs to the histidine acid phosphatase family. VIP1 subfamily.</text>
</comment>
<keyword evidence="6 14" id="KW-0808">Transferase</keyword>
<organism evidence="16 17">
    <name type="scientific">Smittium mucronatum</name>
    <dbReference type="NCBI Taxonomy" id="133383"/>
    <lineage>
        <taxon>Eukaryota</taxon>
        <taxon>Fungi</taxon>
        <taxon>Fungi incertae sedis</taxon>
        <taxon>Zoopagomycota</taxon>
        <taxon>Kickxellomycotina</taxon>
        <taxon>Harpellomycetes</taxon>
        <taxon>Harpellales</taxon>
        <taxon>Legeriomycetaceae</taxon>
        <taxon>Smittium</taxon>
    </lineage>
</organism>
<keyword evidence="4 14" id="KW-0963">Cytoplasm</keyword>
<keyword evidence="8 14" id="KW-0418">Kinase</keyword>